<dbReference type="Proteomes" id="UP001165065">
    <property type="component" value="Unassembled WGS sequence"/>
</dbReference>
<dbReference type="EMBL" id="BRYA01000896">
    <property type="protein sequence ID" value="GMI35132.1"/>
    <property type="molecule type" value="Genomic_DNA"/>
</dbReference>
<sequence length="418" mass="42898">MSSVSNPIDENAGPNLMSSPSALACTSMPTGKQCMTPGSNTKSHRNLSGLRRDVKRAERVLFSPKSAATGFGSDSSRALRTPVASNKLSGSRLGSGLKSGPVRVKTPSRKPSSSASPFASSNTSPRSTSRKTTGGPSSELLRSTKNSVAGRYQGCAGRATVNIKSPRAKIPKATSSKPTPSKNVSSKQGASSSSSSAQHSRPPSPPPSNDMDISAITDASLYANLNANDNNGTADDGSVPSLPPPEQPTLKSTTLLPPTPPSAAAAATVGGFSNPSPSSYIVNMPPGTNVSEVDSSDGTNTVGSLDSSIVNNPGWQNASLAVANGSIGEGRCGDPVAKVFQGSDCTEECEEDDAIEEKKEELRRGGGVTPVHALEAGEAPKSLGVRQLSSDLEILKMDEGGKKSPKLMKPKAVKVTIV</sequence>
<feature type="compositionally biased region" description="Low complexity" evidence="1">
    <location>
        <begin position="87"/>
        <end position="100"/>
    </location>
</feature>
<feature type="compositionally biased region" description="Polar residues" evidence="1">
    <location>
        <begin position="72"/>
        <end position="86"/>
    </location>
</feature>
<proteinExistence type="predicted"/>
<evidence type="ECO:0000313" key="3">
    <source>
        <dbReference type="Proteomes" id="UP001165065"/>
    </source>
</evidence>
<feature type="compositionally biased region" description="Low complexity" evidence="1">
    <location>
        <begin position="218"/>
        <end position="238"/>
    </location>
</feature>
<comment type="caution">
    <text evidence="2">The sequence shown here is derived from an EMBL/GenBank/DDBJ whole genome shotgun (WGS) entry which is preliminary data.</text>
</comment>
<name>A0A9W7L657_9STRA</name>
<feature type="compositionally biased region" description="Low complexity" evidence="1">
    <location>
        <begin position="248"/>
        <end position="268"/>
    </location>
</feature>
<feature type="compositionally biased region" description="Polar residues" evidence="1">
    <location>
        <begin position="173"/>
        <end position="184"/>
    </location>
</feature>
<evidence type="ECO:0000256" key="1">
    <source>
        <dbReference type="SAM" id="MobiDB-lite"/>
    </source>
</evidence>
<organism evidence="2 3">
    <name type="scientific">Triparma columacea</name>
    <dbReference type="NCBI Taxonomy" id="722753"/>
    <lineage>
        <taxon>Eukaryota</taxon>
        <taxon>Sar</taxon>
        <taxon>Stramenopiles</taxon>
        <taxon>Ochrophyta</taxon>
        <taxon>Bolidophyceae</taxon>
        <taxon>Parmales</taxon>
        <taxon>Triparmaceae</taxon>
        <taxon>Triparma</taxon>
    </lineage>
</organism>
<protein>
    <submittedName>
        <fullName evidence="2">Uncharacterized protein</fullName>
    </submittedName>
</protein>
<feature type="compositionally biased region" description="Polar residues" evidence="1">
    <location>
        <begin position="126"/>
        <end position="147"/>
    </location>
</feature>
<feature type="compositionally biased region" description="Low complexity" evidence="1">
    <location>
        <begin position="109"/>
        <end position="125"/>
    </location>
</feature>
<feature type="region of interest" description="Disordered" evidence="1">
    <location>
        <begin position="1"/>
        <end position="306"/>
    </location>
</feature>
<feature type="compositionally biased region" description="Low complexity" evidence="1">
    <location>
        <begin position="185"/>
        <end position="201"/>
    </location>
</feature>
<gene>
    <name evidence="2" type="ORF">TrCOL_g13116</name>
</gene>
<keyword evidence="3" id="KW-1185">Reference proteome</keyword>
<feature type="compositionally biased region" description="Basic and acidic residues" evidence="1">
    <location>
        <begin position="50"/>
        <end position="59"/>
    </location>
</feature>
<evidence type="ECO:0000313" key="2">
    <source>
        <dbReference type="EMBL" id="GMI35132.1"/>
    </source>
</evidence>
<reference evidence="3" key="1">
    <citation type="journal article" date="2023" name="Commun. Biol.">
        <title>Genome analysis of Parmales, the sister group of diatoms, reveals the evolutionary specialization of diatoms from phago-mixotrophs to photoautotrophs.</title>
        <authorList>
            <person name="Ban H."/>
            <person name="Sato S."/>
            <person name="Yoshikawa S."/>
            <person name="Yamada K."/>
            <person name="Nakamura Y."/>
            <person name="Ichinomiya M."/>
            <person name="Sato N."/>
            <person name="Blanc-Mathieu R."/>
            <person name="Endo H."/>
            <person name="Kuwata A."/>
            <person name="Ogata H."/>
        </authorList>
    </citation>
    <scope>NUCLEOTIDE SEQUENCE [LARGE SCALE GENOMIC DNA]</scope>
</reference>
<accession>A0A9W7L657</accession>
<dbReference type="AlphaFoldDB" id="A0A9W7L657"/>
<feature type="compositionally biased region" description="Polar residues" evidence="1">
    <location>
        <begin position="271"/>
        <end position="306"/>
    </location>
</feature>